<feature type="compositionally biased region" description="Polar residues" evidence="1">
    <location>
        <begin position="111"/>
        <end position="120"/>
    </location>
</feature>
<keyword evidence="2" id="KW-0812">Transmembrane</keyword>
<reference evidence="3" key="1">
    <citation type="submission" date="2020-10" db="EMBL/GenBank/DDBJ databases">
        <title>De novo genome project of the cellulose decomposer Thermobifida halotolerans type strain.</title>
        <authorList>
            <person name="Nagy I."/>
            <person name="Horvath B."/>
            <person name="Kukolya J."/>
            <person name="Nagy I."/>
            <person name="Orsini M."/>
        </authorList>
    </citation>
    <scope>NUCLEOTIDE SEQUENCE</scope>
    <source>
        <strain evidence="3">DSM 44931</strain>
    </source>
</reference>
<proteinExistence type="predicted"/>
<dbReference type="RefSeq" id="WP_147417014.1">
    <property type="nucleotide sequence ID" value="NZ_CP063196.1"/>
</dbReference>
<sequence>MNVNRADRGVDESTRRPGPLAAAGRLIGLVVLFTAVLPAVALSLPSAESTVAAFTVRATTPVIEAVAPTPTASPSPSASPSTLSTPAPTATPSPTPSTTQEQEEYDDPELSPQSPQSDPSGTDVEDRSPRSPGHHGSESPHSGMNLYGSDTPSVRGPRGDDLDPA</sequence>
<accession>A0AA97M3C6</accession>
<evidence type="ECO:0000256" key="2">
    <source>
        <dbReference type="SAM" id="Phobius"/>
    </source>
</evidence>
<keyword evidence="4" id="KW-1185">Reference proteome</keyword>
<dbReference type="EMBL" id="CP063196">
    <property type="protein sequence ID" value="UOE18836.1"/>
    <property type="molecule type" value="Genomic_DNA"/>
</dbReference>
<evidence type="ECO:0000313" key="4">
    <source>
        <dbReference type="Proteomes" id="UP000265719"/>
    </source>
</evidence>
<protein>
    <submittedName>
        <fullName evidence="3">Uncharacterized protein</fullName>
    </submittedName>
</protein>
<keyword evidence="2" id="KW-0472">Membrane</keyword>
<organism evidence="3 4">
    <name type="scientific">Thermobifida halotolerans</name>
    <dbReference type="NCBI Taxonomy" id="483545"/>
    <lineage>
        <taxon>Bacteria</taxon>
        <taxon>Bacillati</taxon>
        <taxon>Actinomycetota</taxon>
        <taxon>Actinomycetes</taxon>
        <taxon>Streptosporangiales</taxon>
        <taxon>Nocardiopsidaceae</taxon>
        <taxon>Thermobifida</taxon>
    </lineage>
</organism>
<dbReference type="Proteomes" id="UP000265719">
    <property type="component" value="Chromosome"/>
</dbReference>
<dbReference type="KEGG" id="thao:NI17_018975"/>
<dbReference type="AlphaFoldDB" id="A0AA97M3C6"/>
<feature type="region of interest" description="Disordered" evidence="1">
    <location>
        <begin position="67"/>
        <end position="165"/>
    </location>
</feature>
<evidence type="ECO:0000313" key="3">
    <source>
        <dbReference type="EMBL" id="UOE18836.1"/>
    </source>
</evidence>
<evidence type="ECO:0000256" key="1">
    <source>
        <dbReference type="SAM" id="MobiDB-lite"/>
    </source>
</evidence>
<name>A0AA97M3C6_9ACTN</name>
<keyword evidence="2" id="KW-1133">Transmembrane helix</keyword>
<feature type="compositionally biased region" description="Low complexity" evidence="1">
    <location>
        <begin position="67"/>
        <end position="88"/>
    </location>
</feature>
<gene>
    <name evidence="3" type="ORF">NI17_018975</name>
</gene>
<feature type="transmembrane region" description="Helical" evidence="2">
    <location>
        <begin position="20"/>
        <end position="44"/>
    </location>
</feature>